<dbReference type="Gene3D" id="3.90.79.10">
    <property type="entry name" value="Nucleoside Triphosphate Pyrophosphohydrolase"/>
    <property type="match status" value="1"/>
</dbReference>
<feature type="compositionally biased region" description="Polar residues" evidence="2">
    <location>
        <begin position="1"/>
        <end position="10"/>
    </location>
</feature>
<name>A0A2M6WZT4_9BACT</name>
<dbReference type="GO" id="GO:0006754">
    <property type="term" value="P:ATP biosynthetic process"/>
    <property type="evidence" value="ECO:0007669"/>
    <property type="project" value="TreeGrafter"/>
</dbReference>
<organism evidence="4 5">
    <name type="scientific">Candidatus Andersenbacteria bacterium CG10_big_fil_rev_8_21_14_0_10_54_11</name>
    <dbReference type="NCBI Taxonomy" id="1974485"/>
    <lineage>
        <taxon>Bacteria</taxon>
        <taxon>Candidatus Anderseniibacteriota</taxon>
    </lineage>
</organism>
<dbReference type="GO" id="GO:0004081">
    <property type="term" value="F:bis(5'-nucleosyl)-tetraphosphatase (asymmetrical) activity"/>
    <property type="evidence" value="ECO:0007669"/>
    <property type="project" value="TreeGrafter"/>
</dbReference>
<evidence type="ECO:0000256" key="1">
    <source>
        <dbReference type="ARBA" id="ARBA00022801"/>
    </source>
</evidence>
<feature type="region of interest" description="Disordered" evidence="2">
    <location>
        <begin position="1"/>
        <end position="25"/>
    </location>
</feature>
<feature type="region of interest" description="Disordered" evidence="2">
    <location>
        <begin position="159"/>
        <end position="197"/>
    </location>
</feature>
<feature type="compositionally biased region" description="Basic residues" evidence="2">
    <location>
        <begin position="169"/>
        <end position="186"/>
    </location>
</feature>
<gene>
    <name evidence="4" type="ORF">COT71_01630</name>
</gene>
<comment type="caution">
    <text evidence="4">The sequence shown here is derived from an EMBL/GenBank/DDBJ whole genome shotgun (WGS) entry which is preliminary data.</text>
</comment>
<evidence type="ECO:0000313" key="4">
    <source>
        <dbReference type="EMBL" id="PIT98278.1"/>
    </source>
</evidence>
<keyword evidence="1 4" id="KW-0378">Hydrolase</keyword>
<evidence type="ECO:0000259" key="3">
    <source>
        <dbReference type="PROSITE" id="PS51462"/>
    </source>
</evidence>
<evidence type="ECO:0000256" key="2">
    <source>
        <dbReference type="SAM" id="MobiDB-lite"/>
    </source>
</evidence>
<sequence>MTEQLASSSARKPRRSVRRETSAGGVVAREENGAWFVALLKTEHKRGEVWVLPKGHVEPHEGETASDAAKREVMEEAGITDVSLRDQLGITRYAFQAEEALVKKTVHYFLMTTQQKKLTPQAEEGLIDAAWTPIDEAVNLLAYDTDQDIVAKARQRLLGSLPPNYPPPRRTRRAAAPRRPAAKPTRKNGTSRLRLHI</sequence>
<reference evidence="5" key="1">
    <citation type="submission" date="2017-09" db="EMBL/GenBank/DDBJ databases">
        <title>Depth-based differentiation of microbial function through sediment-hosted aquifers and enrichment of novel symbionts in the deep terrestrial subsurface.</title>
        <authorList>
            <person name="Probst A.J."/>
            <person name="Ladd B."/>
            <person name="Jarett J.K."/>
            <person name="Geller-Mcgrath D.E."/>
            <person name="Sieber C.M.K."/>
            <person name="Emerson J.B."/>
            <person name="Anantharaman K."/>
            <person name="Thomas B.C."/>
            <person name="Malmstrom R."/>
            <person name="Stieglmeier M."/>
            <person name="Klingl A."/>
            <person name="Woyke T."/>
            <person name="Ryan C.M."/>
            <person name="Banfield J.F."/>
        </authorList>
    </citation>
    <scope>NUCLEOTIDE SEQUENCE [LARGE SCALE GENOMIC DNA]</scope>
</reference>
<dbReference type="PANTHER" id="PTHR21340">
    <property type="entry name" value="DIADENOSINE 5,5-P1,P4-TETRAPHOSPHATE PYROPHOSPHOHYDROLASE MUTT"/>
    <property type="match status" value="1"/>
</dbReference>
<feature type="domain" description="Nudix hydrolase" evidence="3">
    <location>
        <begin position="18"/>
        <end position="155"/>
    </location>
</feature>
<protein>
    <submittedName>
        <fullName evidence="4">NUDIX hydrolase</fullName>
    </submittedName>
</protein>
<dbReference type="InterPro" id="IPR015797">
    <property type="entry name" value="NUDIX_hydrolase-like_dom_sf"/>
</dbReference>
<proteinExistence type="predicted"/>
<dbReference type="InterPro" id="IPR051325">
    <property type="entry name" value="Nudix_hydrolase_domain"/>
</dbReference>
<dbReference type="Proteomes" id="UP000230731">
    <property type="component" value="Unassembled WGS sequence"/>
</dbReference>
<dbReference type="SUPFAM" id="SSF55811">
    <property type="entry name" value="Nudix"/>
    <property type="match status" value="1"/>
</dbReference>
<dbReference type="InterPro" id="IPR000086">
    <property type="entry name" value="NUDIX_hydrolase_dom"/>
</dbReference>
<dbReference type="PANTHER" id="PTHR21340:SF0">
    <property type="entry name" value="BIS(5'-NUCLEOSYL)-TETRAPHOSPHATASE [ASYMMETRICAL]"/>
    <property type="match status" value="1"/>
</dbReference>
<dbReference type="EMBL" id="PEZP01000019">
    <property type="protein sequence ID" value="PIT98278.1"/>
    <property type="molecule type" value="Genomic_DNA"/>
</dbReference>
<dbReference type="Pfam" id="PF00293">
    <property type="entry name" value="NUDIX"/>
    <property type="match status" value="1"/>
</dbReference>
<accession>A0A2M6WZT4</accession>
<dbReference type="CDD" id="cd03673">
    <property type="entry name" value="NUDIX_Ap6A_hydrolase"/>
    <property type="match status" value="1"/>
</dbReference>
<evidence type="ECO:0000313" key="5">
    <source>
        <dbReference type="Proteomes" id="UP000230731"/>
    </source>
</evidence>
<dbReference type="PROSITE" id="PS51462">
    <property type="entry name" value="NUDIX"/>
    <property type="match status" value="1"/>
</dbReference>
<dbReference type="AlphaFoldDB" id="A0A2M6WZT4"/>
<dbReference type="GO" id="GO:0006167">
    <property type="term" value="P:AMP biosynthetic process"/>
    <property type="evidence" value="ECO:0007669"/>
    <property type="project" value="TreeGrafter"/>
</dbReference>